<dbReference type="Proteomes" id="UP001195903">
    <property type="component" value="Unassembled WGS sequence"/>
</dbReference>
<dbReference type="SUPFAM" id="SSF55073">
    <property type="entry name" value="Nucleotide cyclase"/>
    <property type="match status" value="1"/>
</dbReference>
<evidence type="ECO:0000313" key="4">
    <source>
        <dbReference type="EMBL" id="MBT1444710.1"/>
    </source>
</evidence>
<dbReference type="Pfam" id="PF00990">
    <property type="entry name" value="GGDEF"/>
    <property type="match status" value="1"/>
</dbReference>
<evidence type="ECO:0000256" key="2">
    <source>
        <dbReference type="SAM" id="Phobius"/>
    </source>
</evidence>
<dbReference type="NCBIfam" id="TIGR00254">
    <property type="entry name" value="GGDEF"/>
    <property type="match status" value="1"/>
</dbReference>
<sequence length="559" mass="62264">MATNRIIPPMNRTLLQPLIALLLVLCGAMPAAAGVVLAEAELFVAQETDSAPASFEQMHSWIQERDEIERMPLSGGRFWMVAPFMVNESRSEWVVNLHNSIAERVDYLVLGSDGSRQMSSGGYDAPYDYLFDYGKNVTLRYGVEYWLVARVESRYFSSIPKLEINGVSEHRLLTDRIAAAVLVCLGGLLFIAVYNLLIYSSTRDRAFLYYGLYVITYLLGWAFTFHVPAQLFGFHQLELHHLFFIGLPIFNILFYKHFLQLPTMSPPLWRASQILLWLCVLALPTSFLLLSHTAIIASVLIGLWIVLAIIAGNVCLIKGFAPARYFIMAFSCLLLPALLILPGNLGLTTDVFEFTELTTLIGGSADALLLSLALASKLKLLSEERDAHAQQLIDAWEKARLDSLTQISNRFAFDEFMQSQQQFAEAVTRQSALLLLDVDGLKHINDTLGHQAGDELLKTLVEWIRGVELGVSGPVQLYRIGGDEFALVVEAAALESVLDKLAQAGQYLSEQGFAAGLSVGYALNSQVQAAHDWLRAADSRMYRNKASRRHELESHTVTI</sequence>
<gene>
    <name evidence="4" type="ORF">KJI95_09275</name>
</gene>
<evidence type="ECO:0000256" key="1">
    <source>
        <dbReference type="ARBA" id="ARBA00012528"/>
    </source>
</evidence>
<dbReference type="Gene3D" id="3.30.70.270">
    <property type="match status" value="1"/>
</dbReference>
<feature type="transmembrane region" description="Helical" evidence="2">
    <location>
        <begin position="295"/>
        <end position="316"/>
    </location>
</feature>
<dbReference type="PROSITE" id="PS50887">
    <property type="entry name" value="GGDEF"/>
    <property type="match status" value="1"/>
</dbReference>
<dbReference type="EMBL" id="JAHEPS010000003">
    <property type="protein sequence ID" value="MBT1444710.1"/>
    <property type="molecule type" value="Genomic_DNA"/>
</dbReference>
<dbReference type="InterPro" id="IPR043128">
    <property type="entry name" value="Rev_trsase/Diguanyl_cyclase"/>
</dbReference>
<protein>
    <recommendedName>
        <fullName evidence="1">diguanylate cyclase</fullName>
        <ecNumber evidence="1">2.7.7.65</ecNumber>
    </recommendedName>
</protein>
<proteinExistence type="predicted"/>
<dbReference type="SMART" id="SM00267">
    <property type="entry name" value="GGDEF"/>
    <property type="match status" value="1"/>
</dbReference>
<evidence type="ECO:0000259" key="3">
    <source>
        <dbReference type="PROSITE" id="PS50887"/>
    </source>
</evidence>
<dbReference type="InterPro" id="IPR029787">
    <property type="entry name" value="Nucleotide_cyclase"/>
</dbReference>
<feature type="domain" description="GGDEF" evidence="3">
    <location>
        <begin position="429"/>
        <end position="557"/>
    </location>
</feature>
<comment type="caution">
    <text evidence="4">The sequence shown here is derived from an EMBL/GenBank/DDBJ whole genome shotgun (WGS) entry which is preliminary data.</text>
</comment>
<reference evidence="4 5" key="1">
    <citation type="submission" date="2021-05" db="EMBL/GenBank/DDBJ databases">
        <title>Shewanella sp. JM162201.</title>
        <authorList>
            <person name="Xu S."/>
            <person name="Li A."/>
        </authorList>
    </citation>
    <scope>NUCLEOTIDE SEQUENCE [LARGE SCALE GENOMIC DNA]</scope>
    <source>
        <strain evidence="4 5">JM162201</strain>
    </source>
</reference>
<feature type="transmembrane region" description="Helical" evidence="2">
    <location>
        <begin position="239"/>
        <end position="259"/>
    </location>
</feature>
<keyword evidence="5" id="KW-1185">Reference proteome</keyword>
<dbReference type="InterPro" id="IPR050469">
    <property type="entry name" value="Diguanylate_Cyclase"/>
</dbReference>
<name>A0ABS5V4F1_9GAMM</name>
<dbReference type="CDD" id="cd01949">
    <property type="entry name" value="GGDEF"/>
    <property type="match status" value="1"/>
</dbReference>
<organism evidence="4 5">
    <name type="scientific">Shewanella jiangmenensis</name>
    <dbReference type="NCBI Taxonomy" id="2837387"/>
    <lineage>
        <taxon>Bacteria</taxon>
        <taxon>Pseudomonadati</taxon>
        <taxon>Pseudomonadota</taxon>
        <taxon>Gammaproteobacteria</taxon>
        <taxon>Alteromonadales</taxon>
        <taxon>Shewanellaceae</taxon>
        <taxon>Shewanella</taxon>
    </lineage>
</organism>
<dbReference type="PANTHER" id="PTHR45138:SF24">
    <property type="entry name" value="DIGUANYLATE CYCLASE DGCC-RELATED"/>
    <property type="match status" value="1"/>
</dbReference>
<dbReference type="InterPro" id="IPR000160">
    <property type="entry name" value="GGDEF_dom"/>
</dbReference>
<feature type="transmembrane region" description="Helical" evidence="2">
    <location>
        <begin position="177"/>
        <end position="199"/>
    </location>
</feature>
<feature type="transmembrane region" description="Helical" evidence="2">
    <location>
        <begin position="325"/>
        <end position="345"/>
    </location>
</feature>
<keyword evidence="2" id="KW-0812">Transmembrane</keyword>
<evidence type="ECO:0000313" key="5">
    <source>
        <dbReference type="Proteomes" id="UP001195903"/>
    </source>
</evidence>
<dbReference type="PANTHER" id="PTHR45138">
    <property type="entry name" value="REGULATORY COMPONENTS OF SENSORY TRANSDUCTION SYSTEM"/>
    <property type="match status" value="1"/>
</dbReference>
<dbReference type="InterPro" id="IPR011623">
    <property type="entry name" value="7TMR_DISM_rcpt_extracell_dom1"/>
</dbReference>
<feature type="transmembrane region" description="Helical" evidence="2">
    <location>
        <begin position="271"/>
        <end position="289"/>
    </location>
</feature>
<feature type="transmembrane region" description="Helical" evidence="2">
    <location>
        <begin position="206"/>
        <end position="227"/>
    </location>
</feature>
<accession>A0ABS5V4F1</accession>
<dbReference type="EC" id="2.7.7.65" evidence="1"/>
<keyword evidence="2" id="KW-1133">Transmembrane helix</keyword>
<keyword evidence="2" id="KW-0472">Membrane</keyword>
<dbReference type="Pfam" id="PF07695">
    <property type="entry name" value="7TMR-DISM_7TM"/>
    <property type="match status" value="1"/>
</dbReference>